<reference evidence="3 4" key="1">
    <citation type="journal article" date="2019" name="PLoS ONE">
        <title>Comparative genome analysis indicates high evolutionary potential of pathogenicity genes in Colletotrichum tanaceti.</title>
        <authorList>
            <person name="Lelwala R.V."/>
            <person name="Korhonen P.K."/>
            <person name="Young N.D."/>
            <person name="Scott J.B."/>
            <person name="Ades P.A."/>
            <person name="Gasser R.B."/>
            <person name="Taylor P.W.J."/>
        </authorList>
    </citation>
    <scope>NUCLEOTIDE SEQUENCE [LARGE SCALE GENOMIC DNA]</scope>
    <source>
        <strain evidence="3">BRIP57314</strain>
    </source>
</reference>
<dbReference type="EMBL" id="PJEX01000037">
    <property type="protein sequence ID" value="TKW57707.1"/>
    <property type="molecule type" value="Genomic_DNA"/>
</dbReference>
<protein>
    <submittedName>
        <fullName evidence="3">Uncharacterized protein</fullName>
    </submittedName>
</protein>
<sequence>MGPNSATMRPAMIAALLASSALALPTSSRSQESIEQELDQLNSSEPWEKREVPNTEIYGGQPVSNEDPNISKRQSVGIYGGKVVSSTEEADIAKRQSPGIYGGQPVSNGETNINKRQSVGIYGGKVVSSTEEADIAKRQSVGIYGGKVVSSTDEADIAKRQS</sequence>
<organism evidence="3 4">
    <name type="scientific">Colletotrichum tanaceti</name>
    <dbReference type="NCBI Taxonomy" id="1306861"/>
    <lineage>
        <taxon>Eukaryota</taxon>
        <taxon>Fungi</taxon>
        <taxon>Dikarya</taxon>
        <taxon>Ascomycota</taxon>
        <taxon>Pezizomycotina</taxon>
        <taxon>Sordariomycetes</taxon>
        <taxon>Hypocreomycetidae</taxon>
        <taxon>Glomerellales</taxon>
        <taxon>Glomerellaceae</taxon>
        <taxon>Colletotrichum</taxon>
        <taxon>Colletotrichum destructivum species complex</taxon>
    </lineage>
</organism>
<feature type="non-terminal residue" evidence="3">
    <location>
        <position position="162"/>
    </location>
</feature>
<keyword evidence="2" id="KW-0732">Signal</keyword>
<evidence type="ECO:0000313" key="3">
    <source>
        <dbReference type="EMBL" id="TKW57707.1"/>
    </source>
</evidence>
<comment type="caution">
    <text evidence="3">The sequence shown here is derived from an EMBL/GenBank/DDBJ whole genome shotgun (WGS) entry which is preliminary data.</text>
</comment>
<feature type="chain" id="PRO_5020721894" evidence="2">
    <location>
        <begin position="24"/>
        <end position="162"/>
    </location>
</feature>
<dbReference type="Proteomes" id="UP000310108">
    <property type="component" value="Unassembled WGS sequence"/>
</dbReference>
<accession>A0A4U6XPI5</accession>
<keyword evidence="4" id="KW-1185">Reference proteome</keyword>
<gene>
    <name evidence="3" type="ORF">CTA1_11532</name>
</gene>
<feature type="compositionally biased region" description="Polar residues" evidence="1">
    <location>
        <begin position="62"/>
        <end position="72"/>
    </location>
</feature>
<evidence type="ECO:0000256" key="1">
    <source>
        <dbReference type="SAM" id="MobiDB-lite"/>
    </source>
</evidence>
<feature type="region of interest" description="Disordered" evidence="1">
    <location>
        <begin position="27"/>
        <end position="72"/>
    </location>
</feature>
<proteinExistence type="predicted"/>
<name>A0A4U6XPI5_9PEZI</name>
<dbReference type="AlphaFoldDB" id="A0A4U6XPI5"/>
<evidence type="ECO:0000313" key="4">
    <source>
        <dbReference type="Proteomes" id="UP000310108"/>
    </source>
</evidence>
<evidence type="ECO:0000256" key="2">
    <source>
        <dbReference type="SAM" id="SignalP"/>
    </source>
</evidence>
<feature type="signal peptide" evidence="2">
    <location>
        <begin position="1"/>
        <end position="23"/>
    </location>
</feature>